<protein>
    <submittedName>
        <fullName evidence="1">Uncharacterized protein</fullName>
    </submittedName>
</protein>
<dbReference type="AlphaFoldDB" id="A0A8S1X7B9"/>
<organism evidence="1 2">
    <name type="scientific">Paramecium octaurelia</name>
    <dbReference type="NCBI Taxonomy" id="43137"/>
    <lineage>
        <taxon>Eukaryota</taxon>
        <taxon>Sar</taxon>
        <taxon>Alveolata</taxon>
        <taxon>Ciliophora</taxon>
        <taxon>Intramacronucleata</taxon>
        <taxon>Oligohymenophorea</taxon>
        <taxon>Peniculida</taxon>
        <taxon>Parameciidae</taxon>
        <taxon>Paramecium</taxon>
    </lineage>
</organism>
<dbReference type="EMBL" id="CAJJDP010000113">
    <property type="protein sequence ID" value="CAD8197150.1"/>
    <property type="molecule type" value="Genomic_DNA"/>
</dbReference>
<gene>
    <name evidence="1" type="ORF">POCTA_138.1.T1130164</name>
</gene>
<sequence length="170" mass="20019">MNKKMKHSGSITSRIHESSLMDSILDSTTARQPHSLCEDSIAFILMAQSANDHIRIIREIIQSTKETRNRLRQGIQDLRLSLNNLEHSQQRDILNTEYELTVNINKLKSTLFYHIQDQREQNNQFDQQIGSLQQDCDDIEYQSNKLDQKLLYMCSKTGQYQYVDYDNYIQ</sequence>
<dbReference type="OrthoDB" id="303934at2759"/>
<keyword evidence="2" id="KW-1185">Reference proteome</keyword>
<comment type="caution">
    <text evidence="1">The sequence shown here is derived from an EMBL/GenBank/DDBJ whole genome shotgun (WGS) entry which is preliminary data.</text>
</comment>
<dbReference type="Proteomes" id="UP000683925">
    <property type="component" value="Unassembled WGS sequence"/>
</dbReference>
<accession>A0A8S1X7B9</accession>
<evidence type="ECO:0000313" key="2">
    <source>
        <dbReference type="Proteomes" id="UP000683925"/>
    </source>
</evidence>
<evidence type="ECO:0000313" key="1">
    <source>
        <dbReference type="EMBL" id="CAD8197150.1"/>
    </source>
</evidence>
<proteinExistence type="predicted"/>
<dbReference type="OMA" id="SANDHIR"/>
<reference evidence="1" key="1">
    <citation type="submission" date="2021-01" db="EMBL/GenBank/DDBJ databases">
        <authorList>
            <consortium name="Genoscope - CEA"/>
            <person name="William W."/>
        </authorList>
    </citation>
    <scope>NUCLEOTIDE SEQUENCE</scope>
</reference>
<name>A0A8S1X7B9_PAROT</name>